<dbReference type="GO" id="GO:0004867">
    <property type="term" value="F:serine-type endopeptidase inhibitor activity"/>
    <property type="evidence" value="ECO:0007669"/>
    <property type="project" value="UniProtKB-KW"/>
</dbReference>
<evidence type="ECO:0000256" key="2">
    <source>
        <dbReference type="ARBA" id="ARBA00022900"/>
    </source>
</evidence>
<evidence type="ECO:0000256" key="5">
    <source>
        <dbReference type="SAM" id="SignalP"/>
    </source>
</evidence>
<dbReference type="InterPro" id="IPR036880">
    <property type="entry name" value="Kunitz_BPTI_sf"/>
</dbReference>
<dbReference type="SUPFAM" id="SSF57362">
    <property type="entry name" value="BPTI-like"/>
    <property type="match status" value="2"/>
</dbReference>
<dbReference type="Pfam" id="PF00014">
    <property type="entry name" value="Kunitz_BPTI"/>
    <property type="match status" value="2"/>
</dbReference>
<evidence type="ECO:0000256" key="1">
    <source>
        <dbReference type="ARBA" id="ARBA00022690"/>
    </source>
</evidence>
<dbReference type="Gene3D" id="4.10.410.10">
    <property type="entry name" value="Pancreatic trypsin inhibitor Kunitz domain"/>
    <property type="match status" value="2"/>
</dbReference>
<evidence type="ECO:0000313" key="7">
    <source>
        <dbReference type="EMBL" id="MAA11742.1"/>
    </source>
</evidence>
<dbReference type="PANTHER" id="PTHR10083">
    <property type="entry name" value="KUNITZ-TYPE PROTEASE INHIBITOR-RELATED"/>
    <property type="match status" value="1"/>
</dbReference>
<dbReference type="PROSITE" id="PS50279">
    <property type="entry name" value="BPTI_KUNITZ_2"/>
    <property type="match status" value="2"/>
</dbReference>
<accession>A0A224YD50</accession>
<feature type="domain" description="BPTI/Kunitz inhibitor" evidence="6">
    <location>
        <begin position="28"/>
        <end position="78"/>
    </location>
</feature>
<feature type="region of interest" description="Disordered" evidence="4">
    <location>
        <begin position="155"/>
        <end position="178"/>
    </location>
</feature>
<keyword evidence="5" id="KW-0732">Signal</keyword>
<sequence>MGLDAKILVLVVSSFSAVIGSPGIPKGCLITPRTNKCGVPAPRWYYDAKTRTCRPVMWGGCGYKGNVFLTHSVCEGKCGRSYQPNADHCLMAPRKQNCSKKNASILMWRFEMRTMSCVATYYDGCSGSKNLHRTCNICYKECLLHTLRLPFCPDNRPQRQPSPQRHQPGGVLHKRPNL</sequence>
<feature type="chain" id="PRO_5012827252" evidence="5">
    <location>
        <begin position="21"/>
        <end position="178"/>
    </location>
</feature>
<feature type="domain" description="BPTI/Kunitz inhibitor" evidence="6">
    <location>
        <begin position="89"/>
        <end position="142"/>
    </location>
</feature>
<organism evidence="7">
    <name type="scientific">Rhipicephalus zambeziensis</name>
    <dbReference type="NCBI Taxonomy" id="60191"/>
    <lineage>
        <taxon>Eukaryota</taxon>
        <taxon>Metazoa</taxon>
        <taxon>Ecdysozoa</taxon>
        <taxon>Arthropoda</taxon>
        <taxon>Chelicerata</taxon>
        <taxon>Arachnida</taxon>
        <taxon>Acari</taxon>
        <taxon>Parasitiformes</taxon>
        <taxon>Ixodida</taxon>
        <taxon>Ixodoidea</taxon>
        <taxon>Ixodidae</taxon>
        <taxon>Rhipicephalinae</taxon>
        <taxon>Rhipicephalus</taxon>
        <taxon>Rhipicephalus</taxon>
    </lineage>
</organism>
<evidence type="ECO:0000256" key="4">
    <source>
        <dbReference type="SAM" id="MobiDB-lite"/>
    </source>
</evidence>
<evidence type="ECO:0000259" key="6">
    <source>
        <dbReference type="PROSITE" id="PS50279"/>
    </source>
</evidence>
<feature type="compositionally biased region" description="Low complexity" evidence="4">
    <location>
        <begin position="158"/>
        <end position="168"/>
    </location>
</feature>
<name>A0A224YD50_9ACAR</name>
<evidence type="ECO:0000256" key="3">
    <source>
        <dbReference type="ARBA" id="ARBA00023157"/>
    </source>
</evidence>
<protein>
    <submittedName>
        <fullName evidence="7">Pancreatic trypsin inhibitor</fullName>
    </submittedName>
</protein>
<reference evidence="7" key="1">
    <citation type="journal article" date="2017" name="Parasit. Vectors">
        <title>Sialotranscriptomics of Rhipicephalus zambeziensis reveals intricate expression profiles of secretory proteins and suggests tight temporal transcriptional regulation during blood-feeding.</title>
        <authorList>
            <person name="de Castro M.H."/>
            <person name="de Klerk D."/>
            <person name="Pienaar R."/>
            <person name="Rees D.J.G."/>
            <person name="Mans B.J."/>
        </authorList>
    </citation>
    <scope>NUCLEOTIDE SEQUENCE</scope>
    <source>
        <tissue evidence="7">Salivary glands</tissue>
    </source>
</reference>
<proteinExistence type="predicted"/>
<keyword evidence="3" id="KW-1015">Disulfide bond</keyword>
<dbReference type="InterPro" id="IPR050098">
    <property type="entry name" value="TFPI/VKTCI-like"/>
</dbReference>
<dbReference type="InterPro" id="IPR002223">
    <property type="entry name" value="Kunitz_BPTI"/>
</dbReference>
<dbReference type="EMBL" id="GFPF01000596">
    <property type="protein sequence ID" value="MAA11742.1"/>
    <property type="molecule type" value="Transcribed_RNA"/>
</dbReference>
<dbReference type="PANTHER" id="PTHR10083:SF374">
    <property type="entry name" value="BPTI_KUNITZ INHIBITOR DOMAIN-CONTAINING PROTEIN"/>
    <property type="match status" value="1"/>
</dbReference>
<keyword evidence="1" id="KW-0646">Protease inhibitor</keyword>
<dbReference type="SMART" id="SM00131">
    <property type="entry name" value="KU"/>
    <property type="match status" value="2"/>
</dbReference>
<dbReference type="AlphaFoldDB" id="A0A224YD50"/>
<keyword evidence="2" id="KW-0722">Serine protease inhibitor</keyword>
<dbReference type="GO" id="GO:0005615">
    <property type="term" value="C:extracellular space"/>
    <property type="evidence" value="ECO:0007669"/>
    <property type="project" value="TreeGrafter"/>
</dbReference>
<feature type="signal peptide" evidence="5">
    <location>
        <begin position="1"/>
        <end position="20"/>
    </location>
</feature>